<organism evidence="7 8">
    <name type="scientific">Microlunatus phosphovorus (strain ATCC 700054 / DSM 10555 / JCM 9379 / NBRC 101784 / NCIMB 13414 / VKM Ac-1990 / NM-1)</name>
    <dbReference type="NCBI Taxonomy" id="1032480"/>
    <lineage>
        <taxon>Bacteria</taxon>
        <taxon>Bacillati</taxon>
        <taxon>Actinomycetota</taxon>
        <taxon>Actinomycetes</taxon>
        <taxon>Propionibacteriales</taxon>
        <taxon>Propionibacteriaceae</taxon>
        <taxon>Microlunatus</taxon>
    </lineage>
</organism>
<proteinExistence type="predicted"/>
<dbReference type="InterPro" id="IPR011712">
    <property type="entry name" value="Sig_transdc_His_kin_sub3_dim/P"/>
</dbReference>
<evidence type="ECO:0000256" key="2">
    <source>
        <dbReference type="ARBA" id="ARBA00022777"/>
    </source>
</evidence>
<dbReference type="EMBL" id="AP012204">
    <property type="protein sequence ID" value="BAK36686.1"/>
    <property type="molecule type" value="Genomic_DNA"/>
</dbReference>
<dbReference type="Gene3D" id="3.30.565.10">
    <property type="entry name" value="Histidine kinase-like ATPase, C-terminal domain"/>
    <property type="match status" value="1"/>
</dbReference>
<evidence type="ECO:0000256" key="5">
    <source>
        <dbReference type="SAM" id="Phobius"/>
    </source>
</evidence>
<keyword evidence="5" id="KW-0472">Membrane</keyword>
<dbReference type="PANTHER" id="PTHR24421:SF63">
    <property type="entry name" value="SENSOR HISTIDINE KINASE DESK"/>
    <property type="match status" value="1"/>
</dbReference>
<feature type="transmembrane region" description="Helical" evidence="5">
    <location>
        <begin position="163"/>
        <end position="181"/>
    </location>
</feature>
<dbReference type="eggNOG" id="COG4585">
    <property type="taxonomic scope" value="Bacteria"/>
</dbReference>
<feature type="transmembrane region" description="Helical" evidence="5">
    <location>
        <begin position="89"/>
        <end position="109"/>
    </location>
</feature>
<dbReference type="HOGENOM" id="CLU_000445_20_15_11"/>
<keyword evidence="1" id="KW-0808">Transferase</keyword>
<dbReference type="PANTHER" id="PTHR24421">
    <property type="entry name" value="NITRATE/NITRITE SENSOR PROTEIN NARX-RELATED"/>
    <property type="match status" value="1"/>
</dbReference>
<reference evidence="7 8" key="1">
    <citation type="submission" date="2011-05" db="EMBL/GenBank/DDBJ databases">
        <title>Whole genome sequence of Microlunatus phosphovorus NM-1.</title>
        <authorList>
            <person name="Hosoyama A."/>
            <person name="Sasaki K."/>
            <person name="Harada T."/>
            <person name="Igarashi R."/>
            <person name="Kawakoshi A."/>
            <person name="Sasagawa M."/>
            <person name="Fukada J."/>
            <person name="Nakamura S."/>
            <person name="Katano Y."/>
            <person name="Hanada S."/>
            <person name="Kamagata Y."/>
            <person name="Nakamura N."/>
            <person name="Yamazaki S."/>
            <person name="Fujita N."/>
        </authorList>
    </citation>
    <scope>NUCLEOTIDE SEQUENCE [LARGE SCALE GENOMIC DNA]</scope>
    <source>
        <strain evidence="8">ATCC 700054 / DSM 10555 / JCM 9379 / NBRC 101784 / NCIMB 13414 / VKM Ac-1990 / NM-1</strain>
    </source>
</reference>
<dbReference type="GO" id="GO:0016020">
    <property type="term" value="C:membrane"/>
    <property type="evidence" value="ECO:0007669"/>
    <property type="project" value="InterPro"/>
</dbReference>
<evidence type="ECO:0000256" key="3">
    <source>
        <dbReference type="ARBA" id="ARBA00023012"/>
    </source>
</evidence>
<sequence>MVALDSALAGSTRGGNDQGRRRPVRDRAALALDVVVTLSILAAATRIIELAMMESQLARTIGYAIVLLVAMILWLAWRREMQPPPERPQRLDAIAIAFTLVVTSLFAIGDQPHPMFLFVVALILLLRSYGLRAGVLVVVSMVVLQAVVFVVSGRGWQWIAQQAVGSSLLFGFGLIVAWLFAEIDQQSRANAALAVQVRIRAESAIELASLQERQRVARDLHDGIGHQVTVMMMSLQFAERMRDKDPDRAWAEVAEARSQAAKTLADIRLLARALHPSGVSEGGVADLAALASSFEGTGLAVRVSDDTAGADLDGELARFRQRFVQEALTNVIRHSSASRVEVSQRIHGSELALAVVDNGGRTAAVTPGFGLRSLAERAGALGGRTDVRASDTGLELAATIPLTGVALTTGALTTGAMP</sequence>
<dbReference type="KEGG" id="mph:MLP_36720"/>
<feature type="transmembrane region" description="Helical" evidence="5">
    <location>
        <begin position="129"/>
        <end position="151"/>
    </location>
</feature>
<keyword evidence="5" id="KW-0812">Transmembrane</keyword>
<gene>
    <name evidence="7" type="ordered locus">MLP_36720</name>
</gene>
<accession>F5XP46</accession>
<evidence type="ECO:0000313" key="8">
    <source>
        <dbReference type="Proteomes" id="UP000007947"/>
    </source>
</evidence>
<name>F5XP46_MICPN</name>
<dbReference type="Proteomes" id="UP000007947">
    <property type="component" value="Chromosome"/>
</dbReference>
<dbReference type="AlphaFoldDB" id="F5XP46"/>
<feature type="region of interest" description="Disordered" evidence="4">
    <location>
        <begin position="1"/>
        <end position="22"/>
    </location>
</feature>
<dbReference type="InterPro" id="IPR050482">
    <property type="entry name" value="Sensor_HK_TwoCompSys"/>
</dbReference>
<dbReference type="RefSeq" id="WP_013864535.1">
    <property type="nucleotide sequence ID" value="NC_015635.1"/>
</dbReference>
<evidence type="ECO:0000256" key="1">
    <source>
        <dbReference type="ARBA" id="ARBA00022679"/>
    </source>
</evidence>
<evidence type="ECO:0000313" key="7">
    <source>
        <dbReference type="EMBL" id="BAK36686.1"/>
    </source>
</evidence>
<feature type="domain" description="Signal transduction histidine kinase subgroup 3 dimerisation and phosphoacceptor" evidence="6">
    <location>
        <begin position="212"/>
        <end position="277"/>
    </location>
</feature>
<dbReference type="GO" id="GO:0000155">
    <property type="term" value="F:phosphorelay sensor kinase activity"/>
    <property type="evidence" value="ECO:0007669"/>
    <property type="project" value="InterPro"/>
</dbReference>
<protein>
    <submittedName>
        <fullName evidence="7">Putative two-component system histidine kinase</fullName>
    </submittedName>
</protein>
<dbReference type="GO" id="GO:0046983">
    <property type="term" value="F:protein dimerization activity"/>
    <property type="evidence" value="ECO:0007669"/>
    <property type="project" value="InterPro"/>
</dbReference>
<evidence type="ECO:0000259" key="6">
    <source>
        <dbReference type="Pfam" id="PF07730"/>
    </source>
</evidence>
<evidence type="ECO:0000256" key="4">
    <source>
        <dbReference type="SAM" id="MobiDB-lite"/>
    </source>
</evidence>
<dbReference type="STRING" id="1032480.MLP_36720"/>
<dbReference type="InterPro" id="IPR036890">
    <property type="entry name" value="HATPase_C_sf"/>
</dbReference>
<keyword evidence="2 7" id="KW-0418">Kinase</keyword>
<dbReference type="Gene3D" id="1.20.5.1930">
    <property type="match status" value="1"/>
</dbReference>
<dbReference type="SUPFAM" id="SSF55874">
    <property type="entry name" value="ATPase domain of HSP90 chaperone/DNA topoisomerase II/histidine kinase"/>
    <property type="match status" value="1"/>
</dbReference>
<keyword evidence="8" id="KW-1185">Reference proteome</keyword>
<keyword evidence="5" id="KW-1133">Transmembrane helix</keyword>
<dbReference type="Pfam" id="PF07730">
    <property type="entry name" value="HisKA_3"/>
    <property type="match status" value="1"/>
</dbReference>
<keyword evidence="3" id="KW-0902">Two-component regulatory system</keyword>
<feature type="transmembrane region" description="Helical" evidence="5">
    <location>
        <begin position="28"/>
        <end position="48"/>
    </location>
</feature>
<feature type="transmembrane region" description="Helical" evidence="5">
    <location>
        <begin position="60"/>
        <end position="77"/>
    </location>
</feature>
<dbReference type="CDD" id="cd16917">
    <property type="entry name" value="HATPase_UhpB-NarQ-NarX-like"/>
    <property type="match status" value="1"/>
</dbReference>